<dbReference type="GO" id="GO:0046872">
    <property type="term" value="F:metal ion binding"/>
    <property type="evidence" value="ECO:0007669"/>
    <property type="project" value="UniProtKB-KW"/>
</dbReference>
<dbReference type="AlphaFoldDB" id="F4B5R3"/>
<dbReference type="STRING" id="933801.Ahos_0389"/>
<dbReference type="KEGG" id="aho:Ahos_0389"/>
<keyword evidence="2" id="KW-0479">Metal-binding</keyword>
<dbReference type="InterPro" id="IPR051458">
    <property type="entry name" value="Cyt/Met_Dipeptidase"/>
</dbReference>
<dbReference type="Pfam" id="PF01546">
    <property type="entry name" value="Peptidase_M20"/>
    <property type="match status" value="1"/>
</dbReference>
<evidence type="ECO:0000313" key="5">
    <source>
        <dbReference type="EMBL" id="AEE93278.1"/>
    </source>
</evidence>
<evidence type="ECO:0000259" key="4">
    <source>
        <dbReference type="Pfam" id="PF07687"/>
    </source>
</evidence>
<evidence type="ECO:0000313" key="6">
    <source>
        <dbReference type="Proteomes" id="UP000008458"/>
    </source>
</evidence>
<keyword evidence="6" id="KW-1185">Reference proteome</keyword>
<dbReference type="InterPro" id="IPR011650">
    <property type="entry name" value="Peptidase_M20_dimer"/>
</dbReference>
<dbReference type="GO" id="GO:0008233">
    <property type="term" value="F:peptidase activity"/>
    <property type="evidence" value="ECO:0007669"/>
    <property type="project" value="UniProtKB-KW"/>
</dbReference>
<dbReference type="Gene3D" id="3.40.630.10">
    <property type="entry name" value="Zn peptidases"/>
    <property type="match status" value="1"/>
</dbReference>
<proteinExistence type="predicted"/>
<protein>
    <submittedName>
        <fullName evidence="5">Peptidase M20</fullName>
    </submittedName>
</protein>
<dbReference type="OrthoDB" id="24854at2157"/>
<dbReference type="GO" id="GO:0006508">
    <property type="term" value="P:proteolysis"/>
    <property type="evidence" value="ECO:0007669"/>
    <property type="project" value="UniProtKB-KW"/>
</dbReference>
<dbReference type="EMBL" id="CP002535">
    <property type="protein sequence ID" value="AEE93278.1"/>
    <property type="molecule type" value="Genomic_DNA"/>
</dbReference>
<dbReference type="PANTHER" id="PTHR43270">
    <property type="entry name" value="BETA-ALA-HIS DIPEPTIDASE"/>
    <property type="match status" value="1"/>
</dbReference>
<accession>F4B5R3</accession>
<dbReference type="HOGENOM" id="CLU_029469_2_1_2"/>
<sequence length="437" mass="48939">MEFSKEELDFFLSKYQEFLKIPSISATGEGIRNASSWLKEFMEELGIKTEIVETKGHPVVYGKVNNGGSKTLLVYNHYDVQPVDPINEWKYPPFSATISDGYIFARGASDNKGTLIARLLAFSKYKGKLNFNFVFEGEEEIGSIHLNEFIQSRKEELSKSSAVIMEGAGLDTKGRPMIVLGVKGLVYVQITVRVGERDVHSSVAPLIKNPVWELIKILNTIYDGEKVKIEGFYEDIEPLSKEVEELLDKIELDVEEYRKSLGVYSFNYKDRKEVVKALYTYPSCNIDGIFAGYIGQGSKTIVPSYAMAKMDFRLVPKQDPEKIYRELEKIVKAMGGEIVEMGLEKPVRTSPNTAVVKAMISSAVKAYSKDPVILPNAAGTQPMGLFYDLGIKEIVSAIGVGTPSSNAHAPNENVKLENFYKAIEHSLYFYQEYESLG</sequence>
<dbReference type="Pfam" id="PF07687">
    <property type="entry name" value="M20_dimer"/>
    <property type="match status" value="1"/>
</dbReference>
<dbReference type="eggNOG" id="arCOG01110">
    <property type="taxonomic scope" value="Archaea"/>
</dbReference>
<feature type="domain" description="Peptidase M20 dimerisation" evidence="4">
    <location>
        <begin position="181"/>
        <end position="335"/>
    </location>
</feature>
<gene>
    <name evidence="5" type="ordered locus">Ahos_0389</name>
</gene>
<keyword evidence="3" id="KW-0378">Hydrolase</keyword>
<keyword evidence="1" id="KW-0645">Protease</keyword>
<dbReference type="SUPFAM" id="SSF53187">
    <property type="entry name" value="Zn-dependent exopeptidases"/>
    <property type="match status" value="1"/>
</dbReference>
<dbReference type="RefSeq" id="WP_013775194.1">
    <property type="nucleotide sequence ID" value="NC_015518.1"/>
</dbReference>
<evidence type="ECO:0000256" key="2">
    <source>
        <dbReference type="ARBA" id="ARBA00022723"/>
    </source>
</evidence>
<dbReference type="PANTHER" id="PTHR43270:SF8">
    <property type="entry name" value="DI- AND TRIPEPTIDASE DUG2-RELATED"/>
    <property type="match status" value="1"/>
</dbReference>
<dbReference type="InterPro" id="IPR002933">
    <property type="entry name" value="Peptidase_M20"/>
</dbReference>
<name>F4B5R3_ACIHW</name>
<dbReference type="NCBIfam" id="NF005034">
    <property type="entry name" value="PRK06446.1"/>
    <property type="match status" value="1"/>
</dbReference>
<reference evidence="5 6" key="1">
    <citation type="journal article" date="2011" name="Extremophiles">
        <title>Genomic analysis of Acidianus hospitalis W1 a host for studying crenarchaeal virus and plasmid life cycles.</title>
        <authorList>
            <person name="You X.Y."/>
            <person name="Liu C."/>
            <person name="Wang S.Y."/>
            <person name="Jiang C.Y."/>
            <person name="Shah S.A."/>
            <person name="Prangishvili D."/>
            <person name="She Q."/>
            <person name="Liu S.J."/>
            <person name="Garrett R.A."/>
        </authorList>
    </citation>
    <scope>NUCLEOTIDE SEQUENCE [LARGE SCALE GENOMIC DNA]</scope>
    <source>
        <strain evidence="5 6">W1</strain>
    </source>
</reference>
<evidence type="ECO:0000256" key="1">
    <source>
        <dbReference type="ARBA" id="ARBA00022670"/>
    </source>
</evidence>
<evidence type="ECO:0000256" key="3">
    <source>
        <dbReference type="ARBA" id="ARBA00022801"/>
    </source>
</evidence>
<dbReference type="Gene3D" id="3.30.70.360">
    <property type="match status" value="1"/>
</dbReference>
<dbReference type="GeneID" id="10599829"/>
<reference key="2">
    <citation type="journal article" date="2011" name="Extremophiles">
        <title>Genomic analyses of Acidianus hospitalis W1 a host for studying crenarchaeal virus and plasmid life cycles.</title>
        <authorList>
            <person name="You X.Y."/>
            <person name="Liu C."/>
            <person name="Wang S.Y."/>
            <person name="Jiang C.Y."/>
            <person name="Shah S.A."/>
            <person name="Prangishvili D."/>
            <person name="Liu S.J."/>
            <person name="Garrett R.A."/>
        </authorList>
    </citation>
    <scope>NUCLEOTIDE SEQUENCE</scope>
    <source>
        <strain>W1</strain>
    </source>
</reference>
<dbReference type="Proteomes" id="UP000008458">
    <property type="component" value="Chromosome"/>
</dbReference>
<organism evidence="5 6">
    <name type="scientific">Acidianus hospitalis (strain W1)</name>
    <dbReference type="NCBI Taxonomy" id="933801"/>
    <lineage>
        <taxon>Archaea</taxon>
        <taxon>Thermoproteota</taxon>
        <taxon>Thermoprotei</taxon>
        <taxon>Sulfolobales</taxon>
        <taxon>Sulfolobaceae</taxon>
        <taxon>Acidianus</taxon>
    </lineage>
</organism>